<keyword evidence="3" id="KW-1185">Reference proteome</keyword>
<dbReference type="SUPFAM" id="SSF47616">
    <property type="entry name" value="GST C-terminal domain-like"/>
    <property type="match status" value="1"/>
</dbReference>
<sequence length="112" mass="12884">MHPINNNRVRRYLTDVVGAEEAQVFTWYRHWVQQGLSSLEEQLAQRPVQFRFCFGGQPGLADACLVPQIDNARRFDCDLSPYPRLVAVDAECRTLEAFRQAAPAMQPDYPEE</sequence>
<evidence type="ECO:0000313" key="2">
    <source>
        <dbReference type="EMBL" id="KZD08764.1"/>
    </source>
</evidence>
<comment type="caution">
    <text evidence="2">The sequence shown here is derived from an EMBL/GenBank/DDBJ whole genome shotgun (WGS) entry which is preliminary data.</text>
</comment>
<dbReference type="PROSITE" id="PS50405">
    <property type="entry name" value="GST_CTER"/>
    <property type="match status" value="1"/>
</dbReference>
<dbReference type="InterPro" id="IPR036282">
    <property type="entry name" value="Glutathione-S-Trfase_C_sf"/>
</dbReference>
<dbReference type="Gene3D" id="1.20.1050.10">
    <property type="match status" value="1"/>
</dbReference>
<gene>
    <name evidence="2" type="ORF">AUP43_08365</name>
</gene>
<evidence type="ECO:0000259" key="1">
    <source>
        <dbReference type="PROSITE" id="PS50405"/>
    </source>
</evidence>
<dbReference type="GO" id="GO:0006559">
    <property type="term" value="P:L-phenylalanine catabolic process"/>
    <property type="evidence" value="ECO:0007669"/>
    <property type="project" value="TreeGrafter"/>
</dbReference>
<accession>A0A154W5E2</accession>
<dbReference type="PANTHER" id="PTHR42673:SF4">
    <property type="entry name" value="MALEYLACETOACETATE ISOMERASE"/>
    <property type="match status" value="1"/>
</dbReference>
<dbReference type="Pfam" id="PF13410">
    <property type="entry name" value="GST_C_2"/>
    <property type="match status" value="1"/>
</dbReference>
<dbReference type="InterPro" id="IPR034330">
    <property type="entry name" value="GST_Zeta_C"/>
</dbReference>
<dbReference type="AlphaFoldDB" id="A0A154W5E2"/>
<dbReference type="PANTHER" id="PTHR42673">
    <property type="entry name" value="MALEYLACETOACETATE ISOMERASE"/>
    <property type="match status" value="1"/>
</dbReference>
<proteinExistence type="predicted"/>
<dbReference type="GO" id="GO:0016034">
    <property type="term" value="F:maleylacetoacetate isomerase activity"/>
    <property type="evidence" value="ECO:0007669"/>
    <property type="project" value="TreeGrafter"/>
</dbReference>
<reference evidence="2 3" key="1">
    <citation type="submission" date="2015-12" db="EMBL/GenBank/DDBJ databases">
        <title>Genome sequence of Oceanibaculum pacificum MCCC 1A02656.</title>
        <authorList>
            <person name="Lu L."/>
            <person name="Lai Q."/>
            <person name="Shao Z."/>
            <person name="Qian P."/>
        </authorList>
    </citation>
    <scope>NUCLEOTIDE SEQUENCE [LARGE SCALE GENOMIC DNA]</scope>
    <source>
        <strain evidence="2 3">MCCC 1A02656</strain>
    </source>
</reference>
<organism evidence="2 3">
    <name type="scientific">Oceanibaculum pacificum</name>
    <dbReference type="NCBI Taxonomy" id="580166"/>
    <lineage>
        <taxon>Bacteria</taxon>
        <taxon>Pseudomonadati</taxon>
        <taxon>Pseudomonadota</taxon>
        <taxon>Alphaproteobacteria</taxon>
        <taxon>Rhodospirillales</taxon>
        <taxon>Oceanibaculaceae</taxon>
        <taxon>Oceanibaculum</taxon>
    </lineage>
</organism>
<dbReference type="STRING" id="580166.AUP43_08365"/>
<feature type="domain" description="GST C-terminal" evidence="1">
    <location>
        <begin position="1"/>
        <end position="111"/>
    </location>
</feature>
<dbReference type="Proteomes" id="UP000076400">
    <property type="component" value="Unassembled WGS sequence"/>
</dbReference>
<name>A0A154W5E2_9PROT</name>
<dbReference type="RefSeq" id="WP_067555471.1">
    <property type="nucleotide sequence ID" value="NZ_LPXN01000103.1"/>
</dbReference>
<evidence type="ECO:0000313" key="3">
    <source>
        <dbReference type="Proteomes" id="UP000076400"/>
    </source>
</evidence>
<dbReference type="CDD" id="cd03191">
    <property type="entry name" value="GST_C_Zeta"/>
    <property type="match status" value="1"/>
</dbReference>
<dbReference type="GO" id="GO:0004364">
    <property type="term" value="F:glutathione transferase activity"/>
    <property type="evidence" value="ECO:0007669"/>
    <property type="project" value="TreeGrafter"/>
</dbReference>
<dbReference type="GO" id="GO:0006749">
    <property type="term" value="P:glutathione metabolic process"/>
    <property type="evidence" value="ECO:0007669"/>
    <property type="project" value="TreeGrafter"/>
</dbReference>
<dbReference type="EMBL" id="LPXN01000103">
    <property type="protein sequence ID" value="KZD08764.1"/>
    <property type="molecule type" value="Genomic_DNA"/>
</dbReference>
<protein>
    <recommendedName>
        <fullName evidence="1">GST C-terminal domain-containing protein</fullName>
    </recommendedName>
</protein>
<dbReference type="InterPro" id="IPR010987">
    <property type="entry name" value="Glutathione-S-Trfase_C-like"/>
</dbReference>